<dbReference type="Pfam" id="PF13361">
    <property type="entry name" value="UvrD_C"/>
    <property type="match status" value="2"/>
</dbReference>
<evidence type="ECO:0000259" key="14">
    <source>
        <dbReference type="PROSITE" id="PS51198"/>
    </source>
</evidence>
<evidence type="ECO:0000256" key="1">
    <source>
        <dbReference type="ARBA" id="ARBA00009922"/>
    </source>
</evidence>
<feature type="domain" description="UvrD-like helicase C-terminal" evidence="15">
    <location>
        <begin position="281"/>
        <end position="606"/>
    </location>
</feature>
<dbReference type="GO" id="GO:0043138">
    <property type="term" value="F:3'-5' DNA helicase activity"/>
    <property type="evidence" value="ECO:0007669"/>
    <property type="project" value="UniProtKB-UniRule"/>
</dbReference>
<dbReference type="InterPro" id="IPR000212">
    <property type="entry name" value="DNA_helicase_UvrD/REP"/>
</dbReference>
<dbReference type="Gene3D" id="3.40.50.300">
    <property type="entry name" value="P-loop containing nucleotide triphosphate hydrolases"/>
    <property type="match status" value="2"/>
</dbReference>
<dbReference type="EC" id="5.6.2.4" evidence="11"/>
<organism evidence="16 17">
    <name type="scientific">Ectopseudomonas oleovorans</name>
    <name type="common">Pseudomonas oleovorans</name>
    <dbReference type="NCBI Taxonomy" id="301"/>
    <lineage>
        <taxon>Bacteria</taxon>
        <taxon>Pseudomonadati</taxon>
        <taxon>Pseudomonadota</taxon>
        <taxon>Gammaproteobacteria</taxon>
        <taxon>Pseudomonadales</taxon>
        <taxon>Pseudomonadaceae</taxon>
        <taxon>Ectopseudomonas</taxon>
    </lineage>
</organism>
<dbReference type="PROSITE" id="PS51217">
    <property type="entry name" value="UVRD_HELICASE_CTER"/>
    <property type="match status" value="1"/>
</dbReference>
<evidence type="ECO:0000256" key="3">
    <source>
        <dbReference type="ARBA" id="ARBA00022741"/>
    </source>
</evidence>
<protein>
    <recommendedName>
        <fullName evidence="11">ATP-dependent DNA helicase Rep</fullName>
        <ecNumber evidence="11">5.6.2.4</ecNumber>
    </recommendedName>
    <alternativeName>
        <fullName evidence="11">DNA 3'-5' helicase Rep</fullName>
    </alternativeName>
</protein>
<dbReference type="AlphaFoldDB" id="A0A379K0G6"/>
<feature type="region of interest" description="Disordered" evidence="13">
    <location>
        <begin position="495"/>
        <end position="583"/>
    </location>
</feature>
<dbReference type="HAMAP" id="MF_01920">
    <property type="entry name" value="Helicase_Rep"/>
    <property type="match status" value="1"/>
</dbReference>
<dbReference type="InterPro" id="IPR027417">
    <property type="entry name" value="P-loop_NTPase"/>
</dbReference>
<dbReference type="InterPro" id="IPR014016">
    <property type="entry name" value="UvrD-like_ATP-bd"/>
</dbReference>
<dbReference type="GO" id="GO:0016887">
    <property type="term" value="F:ATP hydrolysis activity"/>
    <property type="evidence" value="ECO:0007669"/>
    <property type="project" value="RHEA"/>
</dbReference>
<dbReference type="PROSITE" id="PS51198">
    <property type="entry name" value="UVRD_HELICASE_ATP_BIND"/>
    <property type="match status" value="1"/>
</dbReference>
<evidence type="ECO:0000256" key="2">
    <source>
        <dbReference type="ARBA" id="ARBA00022705"/>
    </source>
</evidence>
<keyword evidence="5 11" id="KW-0347">Helicase</keyword>
<feature type="compositionally biased region" description="Basic residues" evidence="13">
    <location>
        <begin position="519"/>
        <end position="552"/>
    </location>
</feature>
<feature type="domain" description="UvrD-like helicase ATP-binding" evidence="14">
    <location>
        <begin position="2"/>
        <end position="280"/>
    </location>
</feature>
<dbReference type="Gene3D" id="1.10.10.160">
    <property type="match status" value="1"/>
</dbReference>
<evidence type="ECO:0000256" key="8">
    <source>
        <dbReference type="ARBA" id="ARBA00023235"/>
    </source>
</evidence>
<keyword evidence="7 11" id="KW-0238">DNA-binding</keyword>
<dbReference type="SUPFAM" id="SSF52540">
    <property type="entry name" value="P-loop containing nucleoside triphosphate hydrolases"/>
    <property type="match status" value="1"/>
</dbReference>
<evidence type="ECO:0000256" key="13">
    <source>
        <dbReference type="SAM" id="MobiDB-lite"/>
    </source>
</evidence>
<keyword evidence="8 11" id="KW-0413">Isomerase</keyword>
<dbReference type="Gene3D" id="1.10.486.10">
    <property type="entry name" value="PCRA, domain 4"/>
    <property type="match status" value="1"/>
</dbReference>
<dbReference type="Proteomes" id="UP000254084">
    <property type="component" value="Unassembled WGS sequence"/>
</dbReference>
<proteinExistence type="inferred from homology"/>
<dbReference type="PANTHER" id="PTHR11070:SF64">
    <property type="entry name" value="ATP-DEPENDENT DNA HELICASE REP"/>
    <property type="match status" value="1"/>
</dbReference>
<keyword evidence="4 11" id="KW-0378">Hydrolase</keyword>
<gene>
    <name evidence="11 16" type="primary">rep</name>
    <name evidence="16" type="ORF">NCTC10860_00484</name>
</gene>
<keyword evidence="2 11" id="KW-0235">DNA replication</keyword>
<dbReference type="Gene3D" id="3.30.160.800">
    <property type="match status" value="1"/>
</dbReference>
<dbReference type="InterPro" id="IPR014017">
    <property type="entry name" value="DNA_helicase_UvrD-like_C"/>
</dbReference>
<evidence type="ECO:0000313" key="17">
    <source>
        <dbReference type="Proteomes" id="UP000254084"/>
    </source>
</evidence>
<comment type="catalytic activity">
    <reaction evidence="9 11">
        <text>Couples ATP hydrolysis with the unwinding of duplex DNA by translocating in the 3'-5' direction.</text>
        <dbReference type="EC" id="5.6.2.4"/>
    </reaction>
</comment>
<evidence type="ECO:0000256" key="6">
    <source>
        <dbReference type="ARBA" id="ARBA00022840"/>
    </source>
</evidence>
<evidence type="ECO:0000256" key="10">
    <source>
        <dbReference type="ARBA" id="ARBA00048988"/>
    </source>
</evidence>
<comment type="catalytic activity">
    <reaction evidence="10 11">
        <text>ATP + H2O = ADP + phosphate + H(+)</text>
        <dbReference type="Rhea" id="RHEA:13065"/>
        <dbReference type="ChEBI" id="CHEBI:15377"/>
        <dbReference type="ChEBI" id="CHEBI:15378"/>
        <dbReference type="ChEBI" id="CHEBI:30616"/>
        <dbReference type="ChEBI" id="CHEBI:43474"/>
        <dbReference type="ChEBI" id="CHEBI:456216"/>
        <dbReference type="EC" id="5.6.2.4"/>
    </reaction>
</comment>
<dbReference type="InterPro" id="IPR013986">
    <property type="entry name" value="DExx_box_DNA_helicase_dom_sf"/>
</dbReference>
<reference evidence="16 17" key="1">
    <citation type="submission" date="2018-06" db="EMBL/GenBank/DDBJ databases">
        <authorList>
            <consortium name="Pathogen Informatics"/>
            <person name="Doyle S."/>
        </authorList>
    </citation>
    <scope>NUCLEOTIDE SEQUENCE [LARGE SCALE GENOMIC DNA]</scope>
    <source>
        <strain evidence="16 17">NCTC10860</strain>
    </source>
</reference>
<evidence type="ECO:0000256" key="11">
    <source>
        <dbReference type="HAMAP-Rule" id="MF_01920"/>
    </source>
</evidence>
<dbReference type="GO" id="GO:0005524">
    <property type="term" value="F:ATP binding"/>
    <property type="evidence" value="ECO:0007669"/>
    <property type="project" value="UniProtKB-UniRule"/>
</dbReference>
<feature type="binding site" evidence="12">
    <location>
        <begin position="23"/>
        <end position="30"/>
    </location>
    <ligand>
        <name>ATP</name>
        <dbReference type="ChEBI" id="CHEBI:30616"/>
    </ligand>
</feature>
<dbReference type="GO" id="GO:0003697">
    <property type="term" value="F:single-stranded DNA binding"/>
    <property type="evidence" value="ECO:0007669"/>
    <property type="project" value="UniProtKB-UniRule"/>
</dbReference>
<comment type="similarity">
    <text evidence="1 11">Belongs to the helicase family. UvrD subfamily.</text>
</comment>
<comment type="subunit">
    <text evidence="11">Homodimer.</text>
</comment>
<keyword evidence="6 11" id="KW-0067">ATP-binding</keyword>
<sequence>MSRLNPRQQEAVNYVGGPLLVLAGAGSGKTSVITRKIAHLVQNCGIRAQHIVAMTFTNKAAREMKERVGTLLKGSEARGLTVSTFHNLGMNIIRKEYARLGYKPGFSIFDDGDIKALLSDIMQKEYSGDDGADEVKNLIDSWKNDLILPDEALAKARNPKEQTAAIVYLHYQRTLKAYNAVDFNDLILLPVKLFQEHADILEKWQNRIRYLLVDEYQDTNASQYLLVKMLVGMRNQFTVVGDDDQSIYAWRGARPENLMLLKEDYPSLKVVMLEQNYRSTSRILKCANVLIANNPHVFEKQLWSEMGMGDEIRVIRTRNEDAECERVALEILTEHLRTQRPYSEFAILYRGNYQAKLMELKLQHHQIPYRLSGGTSFFARQEVKDLMSYFRLLVNPDDDNAFLRVINVPRREIGSATLEKLGNYASERKISMYAAAGEMGLGEHLDARFTERLQRFTRWMDRVRQECAQNDPIAAIRSMVMDIDYENWLRQNASSDKVADARMGKRLVPRRRAEEHPGARRRRRHDHRRRHRQAGAARHARAPAGRGRRRRRRADDDHARLQGSGVSVGVHHRFRGRDPPHRSSIEADTIEEERRLAYVGITRAKRNLALTFAAKRKQYGEVIDCSPSRFLDELPPEDLVWEGLEEAPVEVKAARGNDALANMRAMLKR</sequence>
<evidence type="ECO:0000256" key="4">
    <source>
        <dbReference type="ARBA" id="ARBA00022801"/>
    </source>
</evidence>
<evidence type="ECO:0000259" key="15">
    <source>
        <dbReference type="PROSITE" id="PS51217"/>
    </source>
</evidence>
<evidence type="ECO:0000313" key="16">
    <source>
        <dbReference type="EMBL" id="SUD58247.1"/>
    </source>
</evidence>
<dbReference type="Pfam" id="PF00580">
    <property type="entry name" value="UvrD-helicase"/>
    <property type="match status" value="1"/>
</dbReference>
<evidence type="ECO:0000256" key="12">
    <source>
        <dbReference type="PROSITE-ProRule" id="PRU00560"/>
    </source>
</evidence>
<dbReference type="PANTHER" id="PTHR11070">
    <property type="entry name" value="UVRD / RECB / PCRA DNA HELICASE FAMILY MEMBER"/>
    <property type="match status" value="1"/>
</dbReference>
<dbReference type="GO" id="GO:0005829">
    <property type="term" value="C:cytosol"/>
    <property type="evidence" value="ECO:0007669"/>
    <property type="project" value="TreeGrafter"/>
</dbReference>
<name>A0A379K0G6_ECTOL</name>
<feature type="binding site" evidence="11">
    <location>
        <position position="278"/>
    </location>
    <ligand>
        <name>ATP</name>
        <dbReference type="ChEBI" id="CHEBI:30616"/>
    </ligand>
</feature>
<dbReference type="GO" id="GO:0000725">
    <property type="term" value="P:recombinational repair"/>
    <property type="evidence" value="ECO:0007669"/>
    <property type="project" value="TreeGrafter"/>
</dbReference>
<dbReference type="EMBL" id="UGUW01000004">
    <property type="protein sequence ID" value="SUD58247.1"/>
    <property type="molecule type" value="Genomic_DNA"/>
</dbReference>
<evidence type="ECO:0000256" key="5">
    <source>
        <dbReference type="ARBA" id="ARBA00022806"/>
    </source>
</evidence>
<comment type="function">
    <text evidence="11">Rep helicase is a single-stranded DNA-dependent ATPase involved in DNA replication; it can initiate unwinding at a nick in the DNA. It binds to the single-stranded DNA and acts in a progressive fashion along the DNA in the 3' to 5' direction.</text>
</comment>
<evidence type="ECO:0000256" key="7">
    <source>
        <dbReference type="ARBA" id="ARBA00023125"/>
    </source>
</evidence>
<dbReference type="GO" id="GO:0006260">
    <property type="term" value="P:DNA replication"/>
    <property type="evidence" value="ECO:0007669"/>
    <property type="project" value="UniProtKB-UniRule"/>
</dbReference>
<dbReference type="InterPro" id="IPR005752">
    <property type="entry name" value="Helicase_Rep"/>
</dbReference>
<accession>A0A379K0G6</accession>
<keyword evidence="3 11" id="KW-0547">Nucleotide-binding</keyword>
<dbReference type="CDD" id="cd17932">
    <property type="entry name" value="DEXQc_UvrD"/>
    <property type="match status" value="1"/>
</dbReference>
<evidence type="ECO:0000256" key="9">
    <source>
        <dbReference type="ARBA" id="ARBA00034617"/>
    </source>
</evidence>